<evidence type="ECO:0008006" key="3">
    <source>
        <dbReference type="Google" id="ProtNLM"/>
    </source>
</evidence>
<reference evidence="1 2" key="1">
    <citation type="journal article" date="2014" name="Nature">
        <title>An environmental bacterial taxon with a large and distinct metabolic repertoire.</title>
        <authorList>
            <person name="Wilson M.C."/>
            <person name="Mori T."/>
            <person name="Ruckert C."/>
            <person name="Uria A.R."/>
            <person name="Helf M.J."/>
            <person name="Takada K."/>
            <person name="Gernert C."/>
            <person name="Steffens U.A."/>
            <person name="Heycke N."/>
            <person name="Schmitt S."/>
            <person name="Rinke C."/>
            <person name="Helfrich E.J."/>
            <person name="Brachmann A.O."/>
            <person name="Gurgui C."/>
            <person name="Wakimoto T."/>
            <person name="Kracht M."/>
            <person name="Crusemann M."/>
            <person name="Hentschel U."/>
            <person name="Abe I."/>
            <person name="Matsunaga S."/>
            <person name="Kalinowski J."/>
            <person name="Takeyama H."/>
            <person name="Piel J."/>
        </authorList>
    </citation>
    <scope>NUCLEOTIDE SEQUENCE [LARGE SCALE GENOMIC DNA]</scope>
    <source>
        <strain evidence="2">TSY1</strain>
    </source>
</reference>
<evidence type="ECO:0000313" key="1">
    <source>
        <dbReference type="EMBL" id="ETX01054.1"/>
    </source>
</evidence>
<evidence type="ECO:0000313" key="2">
    <source>
        <dbReference type="Proteomes" id="UP000019141"/>
    </source>
</evidence>
<proteinExistence type="predicted"/>
<dbReference type="EMBL" id="AZHW01000275">
    <property type="protein sequence ID" value="ETX01054.1"/>
    <property type="molecule type" value="Genomic_DNA"/>
</dbReference>
<sequence>MKEIRYTLVSEGSSDCVLLPILSWLLRQHTTGYAIQPVWAELRRLPRPPQGLAERIQMGLDLYPCDLLFVHRDADRTSYDIRATEIQQALSQVAQWDIQRSIYVIPVRMTEAWLLIDESALRRAAGNPNGHQELEIPPINRLEDQPDPKQALHQLLKDASGLQGRRLKHFPIRESVLRITEFISDFAPLRGLVAFRELERHVCQVVHEQGWACGDT</sequence>
<dbReference type="HOGENOM" id="CLU_1335438_0_0_7"/>
<dbReference type="Proteomes" id="UP000019141">
    <property type="component" value="Unassembled WGS sequence"/>
</dbReference>
<accession>W4LSM9</accession>
<gene>
    <name evidence="1" type="ORF">ETSY1_08920</name>
</gene>
<organism evidence="1 2">
    <name type="scientific">Entotheonella factor</name>
    <dbReference type="NCBI Taxonomy" id="1429438"/>
    <lineage>
        <taxon>Bacteria</taxon>
        <taxon>Pseudomonadati</taxon>
        <taxon>Nitrospinota/Tectimicrobiota group</taxon>
        <taxon>Candidatus Tectimicrobiota</taxon>
        <taxon>Candidatus Entotheonellia</taxon>
        <taxon>Candidatus Entotheonellales</taxon>
        <taxon>Candidatus Entotheonellaceae</taxon>
        <taxon>Candidatus Entotheonella</taxon>
    </lineage>
</organism>
<dbReference type="AlphaFoldDB" id="W4LSM9"/>
<name>W4LSM9_ENTF1</name>
<comment type="caution">
    <text evidence="1">The sequence shown here is derived from an EMBL/GenBank/DDBJ whole genome shotgun (WGS) entry which is preliminary data.</text>
</comment>
<protein>
    <recommendedName>
        <fullName evidence="3">DUF4276 domain-containing protein</fullName>
    </recommendedName>
</protein>
<keyword evidence="2" id="KW-1185">Reference proteome</keyword>